<name>A0A0L7K2A4_OPEBR</name>
<evidence type="ECO:0000313" key="8">
    <source>
        <dbReference type="Proteomes" id="UP000037510"/>
    </source>
</evidence>
<reference evidence="7 8" key="1">
    <citation type="journal article" date="2015" name="Genome Biol. Evol.">
        <title>The genome of winter moth (Operophtera brumata) provides a genomic perspective on sexual dimorphism and phenology.</title>
        <authorList>
            <person name="Derks M.F."/>
            <person name="Smit S."/>
            <person name="Salis L."/>
            <person name="Schijlen E."/>
            <person name="Bossers A."/>
            <person name="Mateman C."/>
            <person name="Pijl A.S."/>
            <person name="de Ridder D."/>
            <person name="Groenen M.A."/>
            <person name="Visser M.E."/>
            <person name="Megens H.J."/>
        </authorList>
    </citation>
    <scope>NUCLEOTIDE SEQUENCE [LARGE SCALE GENOMIC DNA]</scope>
    <source>
        <strain evidence="7">WM2013NL</strain>
        <tissue evidence="7">Head and thorax</tissue>
    </source>
</reference>
<dbReference type="InterPro" id="IPR007889">
    <property type="entry name" value="HTH_Psq"/>
</dbReference>
<keyword evidence="8" id="KW-1185">Reference proteome</keyword>
<feature type="domain" description="HTH CENPB-type" evidence="6">
    <location>
        <begin position="51"/>
        <end position="126"/>
    </location>
</feature>
<dbReference type="PROSITE" id="PS51253">
    <property type="entry name" value="HTH_CENPB"/>
    <property type="match status" value="1"/>
</dbReference>
<evidence type="ECO:0000259" key="5">
    <source>
        <dbReference type="PROSITE" id="PS50960"/>
    </source>
</evidence>
<dbReference type="Proteomes" id="UP000037510">
    <property type="component" value="Unassembled WGS sequence"/>
</dbReference>
<comment type="subcellular location">
    <subcellularLocation>
        <location evidence="1 4">Nucleus</location>
    </subcellularLocation>
</comment>
<dbReference type="Pfam" id="PF03221">
    <property type="entry name" value="HTH_Tnp_Tc5"/>
    <property type="match status" value="1"/>
</dbReference>
<dbReference type="Gene3D" id="1.10.10.60">
    <property type="entry name" value="Homeodomain-like"/>
    <property type="match status" value="1"/>
</dbReference>
<evidence type="ECO:0000259" key="6">
    <source>
        <dbReference type="PROSITE" id="PS51253"/>
    </source>
</evidence>
<dbReference type="PROSITE" id="PS50960">
    <property type="entry name" value="HTH_PSQ"/>
    <property type="match status" value="1"/>
</dbReference>
<accession>A0A0L7K2A4</accession>
<feature type="DNA-binding region" description="H-T-H motif" evidence="4">
    <location>
        <begin position="25"/>
        <end position="45"/>
    </location>
</feature>
<evidence type="ECO:0000256" key="3">
    <source>
        <dbReference type="ARBA" id="ARBA00023242"/>
    </source>
</evidence>
<evidence type="ECO:0000256" key="1">
    <source>
        <dbReference type="ARBA" id="ARBA00004123"/>
    </source>
</evidence>
<sequence length="280" mass="31934">MAPRRNYTPEQMGKAMEAVRRGEKVAVAALQYGVPRITLYNKVTGRTQIGCTMGPNTVLTTLEEQILVKWLLALCEKHFPITKDVLLDSVQKIMADQGRENPFTNNRPGKKWFQSFLKRHPDLVLRTPENLSNARDNVTEANIRNWFTEIEQYLEDNNLKDILKEPSRIFNADESAFFLSPKPGHVLTKKGQKHLYSTCGDDKENLTVLFTANAAGMIAPPMIVFSYERIPANIAASVPDEWAVGKSESGWMCSDTFYEYITNIFNPWLEEMKIKKPVLF</sequence>
<dbReference type="STRING" id="104452.A0A0L7K2A4"/>
<organism evidence="7 8">
    <name type="scientific">Operophtera brumata</name>
    <name type="common">Winter moth</name>
    <name type="synonym">Phalaena brumata</name>
    <dbReference type="NCBI Taxonomy" id="104452"/>
    <lineage>
        <taxon>Eukaryota</taxon>
        <taxon>Metazoa</taxon>
        <taxon>Ecdysozoa</taxon>
        <taxon>Arthropoda</taxon>
        <taxon>Hexapoda</taxon>
        <taxon>Insecta</taxon>
        <taxon>Pterygota</taxon>
        <taxon>Neoptera</taxon>
        <taxon>Endopterygota</taxon>
        <taxon>Lepidoptera</taxon>
        <taxon>Glossata</taxon>
        <taxon>Ditrysia</taxon>
        <taxon>Geometroidea</taxon>
        <taxon>Geometridae</taxon>
        <taxon>Larentiinae</taxon>
        <taxon>Operophtera</taxon>
    </lineage>
</organism>
<dbReference type="GO" id="GO:0003677">
    <property type="term" value="F:DNA binding"/>
    <property type="evidence" value="ECO:0007669"/>
    <property type="project" value="UniProtKB-UniRule"/>
</dbReference>
<evidence type="ECO:0008006" key="9">
    <source>
        <dbReference type="Google" id="ProtNLM"/>
    </source>
</evidence>
<keyword evidence="2 4" id="KW-0238">DNA-binding</keyword>
<dbReference type="PANTHER" id="PTHR19303">
    <property type="entry name" value="TRANSPOSON"/>
    <property type="match status" value="1"/>
</dbReference>
<evidence type="ECO:0000256" key="2">
    <source>
        <dbReference type="ARBA" id="ARBA00023125"/>
    </source>
</evidence>
<protein>
    <recommendedName>
        <fullName evidence="9">HTH CENPB-type domain-containing protein</fullName>
    </recommendedName>
</protein>
<evidence type="ECO:0000313" key="7">
    <source>
        <dbReference type="EMBL" id="KOB51941.1"/>
    </source>
</evidence>
<keyword evidence="3 4" id="KW-0539">Nucleus</keyword>
<dbReference type="InterPro" id="IPR009057">
    <property type="entry name" value="Homeodomain-like_sf"/>
</dbReference>
<gene>
    <name evidence="7" type="ORF">OBRU01_26840</name>
</gene>
<dbReference type="InterPro" id="IPR050863">
    <property type="entry name" value="CenT-Element_Derived"/>
</dbReference>
<proteinExistence type="predicted"/>
<comment type="caution">
    <text evidence="7">The sequence shown here is derived from an EMBL/GenBank/DDBJ whole genome shotgun (WGS) entry which is preliminary data.</text>
</comment>
<dbReference type="GO" id="GO:0005634">
    <property type="term" value="C:nucleus"/>
    <property type="evidence" value="ECO:0007669"/>
    <property type="project" value="UniProtKB-SubCell"/>
</dbReference>
<dbReference type="EMBL" id="JTDY01015613">
    <property type="protein sequence ID" value="KOB51941.1"/>
    <property type="molecule type" value="Genomic_DNA"/>
</dbReference>
<dbReference type="PANTHER" id="PTHR19303:SF74">
    <property type="entry name" value="POGO TRANSPOSABLE ELEMENT WITH KRAB DOMAIN"/>
    <property type="match status" value="1"/>
</dbReference>
<dbReference type="SUPFAM" id="SSF46689">
    <property type="entry name" value="Homeodomain-like"/>
    <property type="match status" value="1"/>
</dbReference>
<dbReference type="SMART" id="SM00674">
    <property type="entry name" value="CENPB"/>
    <property type="match status" value="1"/>
</dbReference>
<evidence type="ECO:0000256" key="4">
    <source>
        <dbReference type="PROSITE-ProRule" id="PRU00320"/>
    </source>
</evidence>
<dbReference type="InterPro" id="IPR006600">
    <property type="entry name" value="HTH_CenpB_DNA-bd_dom"/>
</dbReference>
<dbReference type="AlphaFoldDB" id="A0A0L7K2A4"/>
<feature type="domain" description="HTH psq-type" evidence="5">
    <location>
        <begin position="1"/>
        <end position="49"/>
    </location>
</feature>